<keyword evidence="2" id="KW-0067">ATP-binding</keyword>
<dbReference type="GO" id="GO:0140282">
    <property type="term" value="F:carbon-nitrogen ligase activity on lipid II"/>
    <property type="evidence" value="ECO:0007669"/>
    <property type="project" value="UniProtKB-UniRule"/>
</dbReference>
<feature type="binding site" evidence="2">
    <location>
        <position position="235"/>
    </location>
    <ligand>
        <name>Zn(2+)</name>
        <dbReference type="ChEBI" id="CHEBI:29105"/>
    </ligand>
</feature>
<dbReference type="InterPro" id="IPR013564">
    <property type="entry name" value="MurT_C"/>
</dbReference>
<dbReference type="AlphaFoldDB" id="A0A939BHB4"/>
<comment type="catalytic activity">
    <reaction evidence="2">
        <text>beta-D-GlcNAc-(1-&gt;4)-Mur2Ac(oyl-L-Ala-gamma-D-Glu-L-Lys-D-Ala-D-Ala)-di-trans,octa-cis-undecaprenyl diphosphate + L-glutamine + ATP + H2O = beta-D-GlcNAc-(1-&gt;4)-Mur2Ac(oyl-L-Ala-D-isoglutaminyl-L-Lys-D-Ala-D-Ala)-di-trans,octa-cis-undecaprenyl diphosphate + L-glutamate + ADP + phosphate + H(+)</text>
        <dbReference type="Rhea" id="RHEA:57928"/>
        <dbReference type="ChEBI" id="CHEBI:15377"/>
        <dbReference type="ChEBI" id="CHEBI:15378"/>
        <dbReference type="ChEBI" id="CHEBI:29985"/>
        <dbReference type="ChEBI" id="CHEBI:30616"/>
        <dbReference type="ChEBI" id="CHEBI:43474"/>
        <dbReference type="ChEBI" id="CHEBI:58359"/>
        <dbReference type="ChEBI" id="CHEBI:60033"/>
        <dbReference type="ChEBI" id="CHEBI:62233"/>
        <dbReference type="ChEBI" id="CHEBI:456216"/>
        <dbReference type="EC" id="6.3.5.13"/>
    </reaction>
</comment>
<dbReference type="Gene3D" id="3.40.1190.10">
    <property type="entry name" value="Mur-like, catalytic domain"/>
    <property type="match status" value="1"/>
</dbReference>
<feature type="domain" description="Mur ligase central" evidence="3">
    <location>
        <begin position="57"/>
        <end position="287"/>
    </location>
</feature>
<comment type="catalytic activity">
    <reaction evidence="2">
        <text>beta-D-GlcNAc-(1-&gt;4)-Mur2Ac(oyl-L-Ala-gamma-D-O-P-Glu-L-Lys-D-Ala-D-Ala)-di-trans,octa-cis-undecaprenyl diphosphate + NH4(+) = beta-D-GlcNAc-(1-&gt;4)-Mur2Ac(oyl-L-Ala-D-isoglutaminyl-L-Lys-D-Ala-D-Ala)-di-trans,octa-cis-undecaprenyl diphosphate + phosphate + H(+)</text>
        <dbReference type="Rhea" id="RHEA:57932"/>
        <dbReference type="ChEBI" id="CHEBI:15378"/>
        <dbReference type="ChEBI" id="CHEBI:28938"/>
        <dbReference type="ChEBI" id="CHEBI:43474"/>
        <dbReference type="ChEBI" id="CHEBI:62233"/>
        <dbReference type="ChEBI" id="CHEBI:143132"/>
    </reaction>
</comment>
<evidence type="ECO:0000259" key="3">
    <source>
        <dbReference type="Pfam" id="PF08245"/>
    </source>
</evidence>
<gene>
    <name evidence="2" type="primary">murT</name>
    <name evidence="5" type="ORF">H6A20_09935</name>
</gene>
<keyword evidence="2" id="KW-0961">Cell wall biogenesis/degradation</keyword>
<protein>
    <recommendedName>
        <fullName evidence="2">Lipid II isoglutaminyl synthase (glutamine-hydrolyzing) subunit MurT</fullName>
        <ecNumber evidence="2">6.3.5.13</ecNumber>
    </recommendedName>
</protein>
<dbReference type="GO" id="GO:0071555">
    <property type="term" value="P:cell wall organization"/>
    <property type="evidence" value="ECO:0007669"/>
    <property type="project" value="UniProtKB-KW"/>
</dbReference>
<keyword evidence="2" id="KW-0479">Metal-binding</keyword>
<keyword evidence="2" id="KW-0436">Ligase</keyword>
<dbReference type="GO" id="GO:0008360">
    <property type="term" value="P:regulation of cell shape"/>
    <property type="evidence" value="ECO:0007669"/>
    <property type="project" value="UniProtKB-KW"/>
</dbReference>
<comment type="similarity">
    <text evidence="2">Belongs to the MurCDEF family. MurT subfamily.</text>
</comment>
<dbReference type="PANTHER" id="PTHR23135:SF7">
    <property type="entry name" value="LIPID II ISOGLUTAMINYL SYNTHASE (GLUTAMINE-HYDROLYZING) SUBUNIT MURT"/>
    <property type="match status" value="1"/>
</dbReference>
<comment type="catalytic activity">
    <reaction evidence="2">
        <text>beta-D-GlcNAc-(1-&gt;4)-Mur2Ac(oyl-L-Ala-gamma-D-Glu-L-Lys-D-Ala-D-Ala)-di-trans,octa-cis-undecaprenyl diphosphate + ATP = beta-D-GlcNAc-(1-&gt;4)-Mur2Ac(oyl-L-Ala-gamma-D-O-P-Glu-L-Lys-D-Ala-D-Ala)-di-trans,octa-cis-undecaprenyl diphosphate + ADP</text>
        <dbReference type="Rhea" id="RHEA:59488"/>
        <dbReference type="ChEBI" id="CHEBI:30616"/>
        <dbReference type="ChEBI" id="CHEBI:60033"/>
        <dbReference type="ChEBI" id="CHEBI:143132"/>
        <dbReference type="ChEBI" id="CHEBI:456216"/>
    </reaction>
</comment>
<reference evidence="5" key="2">
    <citation type="journal article" date="2021" name="Sci. Rep.">
        <title>The distribution of antibiotic resistance genes in chicken gut microbiota commensals.</title>
        <authorList>
            <person name="Juricova H."/>
            <person name="Matiasovicova J."/>
            <person name="Kubasova T."/>
            <person name="Cejkova D."/>
            <person name="Rychlik I."/>
        </authorList>
    </citation>
    <scope>NUCLEOTIDE SEQUENCE</scope>
    <source>
        <strain evidence="5">An582</strain>
    </source>
</reference>
<dbReference type="SUPFAM" id="SSF53623">
    <property type="entry name" value="MurD-like peptide ligases, catalytic domain"/>
    <property type="match status" value="1"/>
</dbReference>
<evidence type="ECO:0000313" key="6">
    <source>
        <dbReference type="Proteomes" id="UP000705508"/>
    </source>
</evidence>
<dbReference type="GO" id="GO:0016881">
    <property type="term" value="F:acid-amino acid ligase activity"/>
    <property type="evidence" value="ECO:0007669"/>
    <property type="project" value="InterPro"/>
</dbReference>
<dbReference type="Proteomes" id="UP000705508">
    <property type="component" value="Unassembled WGS sequence"/>
</dbReference>
<dbReference type="RefSeq" id="WP_204906972.1">
    <property type="nucleotide sequence ID" value="NZ_JACJKS010000015.1"/>
</dbReference>
<comment type="caution">
    <text evidence="5">The sequence shown here is derived from an EMBL/GenBank/DDBJ whole genome shotgun (WGS) entry which is preliminary data.</text>
</comment>
<comment type="function">
    <text evidence="2">The lipid II isoglutaminyl synthase complex catalyzes the formation of alpha-D-isoglutamine in the cell wall lipid II stem peptide. The MurT subunit catalyzes the ATP-dependent amidation of D-glutamate residue of lipid II, converting it to an isoglutamine residue.</text>
</comment>
<dbReference type="Pfam" id="PF08353">
    <property type="entry name" value="MurT_C"/>
    <property type="match status" value="1"/>
</dbReference>
<evidence type="ECO:0000313" key="5">
    <source>
        <dbReference type="EMBL" id="MBM6948970.1"/>
    </source>
</evidence>
<dbReference type="InterPro" id="IPR036565">
    <property type="entry name" value="Mur-like_cat_sf"/>
</dbReference>
<evidence type="ECO:0000256" key="2">
    <source>
        <dbReference type="HAMAP-Rule" id="MF_02214"/>
    </source>
</evidence>
<sequence>MRLRRIAAIWAAKIAQTASVRLFHRQGVTWAGKIAMQLCPDILKELASQVREEIYVVCGTNGKTTTNNMLCAALEAEGKKVVCNHTGSNMLNGVVAAFVLAAGWSGRLDADCACIEIDEASTRRVFPYFKPDYMVLTNLFRDQLDRYGEIDITMDILKKAMRSAPDMTVIVNGDDALSAFLAMDAGNRYVTYGINEKVTDDEGSHEIREGRFCKRCGAPLHYDFYHYSQLGVYRCTSCDFRRPDIDFNASDIEVGDHLAFTVEGRRITANYRGFYNIYNILAAYAAARAAGEELAHFNGMLASFNPENGRMERFCVKGTQITLNLAKNPAGFNQNISAVMQDQEKKDIIIVINDNAQDGIDVSWLWDVDFDRFRETDVNGITVSGIRCQDMRLRLKYVDIPSMLEADVEKAICERVENGCGNLYVLVNYTALFSTRNVLKRLEEQAGRQEGAHHGAK</sequence>
<dbReference type="GO" id="GO:0009252">
    <property type="term" value="P:peptidoglycan biosynthetic process"/>
    <property type="evidence" value="ECO:0007669"/>
    <property type="project" value="UniProtKB-UniRule"/>
</dbReference>
<reference evidence="5" key="1">
    <citation type="submission" date="2020-08" db="EMBL/GenBank/DDBJ databases">
        <authorList>
            <person name="Cejkova D."/>
            <person name="Kubasova T."/>
            <person name="Jahodarova E."/>
            <person name="Rychlik I."/>
        </authorList>
    </citation>
    <scope>NUCLEOTIDE SEQUENCE</scope>
    <source>
        <strain evidence="5">An582</strain>
    </source>
</reference>
<feature type="binding site" evidence="2">
    <location>
        <position position="216"/>
    </location>
    <ligand>
        <name>Zn(2+)</name>
        <dbReference type="ChEBI" id="CHEBI:29105"/>
    </ligand>
</feature>
<dbReference type="EMBL" id="JACJKS010000015">
    <property type="protein sequence ID" value="MBM6948970.1"/>
    <property type="molecule type" value="Genomic_DNA"/>
</dbReference>
<keyword evidence="2" id="KW-0862">Zinc</keyword>
<feature type="binding site" evidence="2">
    <location>
        <position position="213"/>
    </location>
    <ligand>
        <name>Zn(2+)</name>
        <dbReference type="ChEBI" id="CHEBI:29105"/>
    </ligand>
</feature>
<organism evidence="5 6">
    <name type="scientific">Mordavella massiliensis</name>
    <dbReference type="NCBI Taxonomy" id="1871024"/>
    <lineage>
        <taxon>Bacteria</taxon>
        <taxon>Bacillati</taxon>
        <taxon>Bacillota</taxon>
        <taxon>Clostridia</taxon>
        <taxon>Eubacteriales</taxon>
        <taxon>Clostridiaceae</taxon>
        <taxon>Mordavella</taxon>
    </lineage>
</organism>
<comment type="subunit">
    <text evidence="2">Forms a heterodimer with GatD.</text>
</comment>
<dbReference type="PANTHER" id="PTHR23135">
    <property type="entry name" value="MUR LIGASE FAMILY MEMBER"/>
    <property type="match status" value="1"/>
</dbReference>
<comment type="pathway">
    <text evidence="1 2">Cell wall biogenesis; peptidoglycan biosynthesis.</text>
</comment>
<keyword evidence="2" id="KW-0547">Nucleotide-binding</keyword>
<dbReference type="GO" id="GO:0008270">
    <property type="term" value="F:zinc ion binding"/>
    <property type="evidence" value="ECO:0007669"/>
    <property type="project" value="UniProtKB-UniRule"/>
</dbReference>
<dbReference type="HAMAP" id="MF_02214">
    <property type="entry name" value="Lipid_II_synth_MurT"/>
    <property type="match status" value="1"/>
</dbReference>
<proteinExistence type="inferred from homology"/>
<feature type="active site" evidence="2">
    <location>
        <position position="361"/>
    </location>
</feature>
<dbReference type="GO" id="GO:0005524">
    <property type="term" value="F:ATP binding"/>
    <property type="evidence" value="ECO:0007669"/>
    <property type="project" value="UniProtKB-UniRule"/>
</dbReference>
<evidence type="ECO:0000259" key="4">
    <source>
        <dbReference type="Pfam" id="PF08353"/>
    </source>
</evidence>
<evidence type="ECO:0000256" key="1">
    <source>
        <dbReference type="ARBA" id="ARBA00004752"/>
    </source>
</evidence>
<dbReference type="EC" id="6.3.5.13" evidence="2"/>
<dbReference type="Pfam" id="PF08245">
    <property type="entry name" value="Mur_ligase_M"/>
    <property type="match status" value="1"/>
</dbReference>
<feature type="domain" description="Lipid II isoglutaminyl synthase (glutamine-hydrolyzing) subunit MurT C-terminal" evidence="4">
    <location>
        <begin position="325"/>
        <end position="432"/>
    </location>
</feature>
<dbReference type="InterPro" id="IPR013221">
    <property type="entry name" value="Mur_ligase_cen"/>
</dbReference>
<accession>A0A939BHB4</accession>
<keyword evidence="2" id="KW-0133">Cell shape</keyword>
<name>A0A939BHB4_9CLOT</name>
<feature type="binding site" evidence="2">
    <location>
        <position position="238"/>
    </location>
    <ligand>
        <name>Zn(2+)</name>
        <dbReference type="ChEBI" id="CHEBI:29105"/>
    </ligand>
</feature>
<dbReference type="InterPro" id="IPR043703">
    <property type="entry name" value="Lipid_II_synth_MurT"/>
</dbReference>
<keyword evidence="2" id="KW-0573">Peptidoglycan synthesis</keyword>